<protein>
    <submittedName>
        <fullName evidence="1">Uncharacterized protein</fullName>
    </submittedName>
</protein>
<accession>A0ABS5HHY3</accession>
<reference evidence="1 2" key="1">
    <citation type="submission" date="2021-04" db="EMBL/GenBank/DDBJ databases">
        <title>Molecular and phenotypic characterization and identification of bacterial isolates recovered from the Anatolian ground squirrels (Spermophilus xanthoprymnus) and which have the potential to form a new species in the Campylobacter genus.</title>
        <authorList>
            <person name="Aydin F."/>
            <person name="Abay S."/>
            <person name="Kayman T."/>
            <person name="Karakaya E."/>
            <person name="Mustak H.K."/>
            <person name="Mustak I.B."/>
            <person name="Bilgin N."/>
            <person name="Duzler A."/>
            <person name="Sahin O."/>
            <person name="Guran O."/>
            <person name="Saticioglu I.B."/>
        </authorList>
    </citation>
    <scope>NUCLEOTIDE SEQUENCE [LARGE SCALE GENOMIC DNA]</scope>
    <source>
        <strain evidence="2">faydin-G24</strain>
    </source>
</reference>
<sequence>MDRLTQKERMELESVFAVIYTKKESKFMQFYKEFYSLAFSKFSDLKFKIKRKVVRG</sequence>
<proteinExistence type="predicted"/>
<dbReference type="EMBL" id="JAGSSW010000003">
    <property type="protein sequence ID" value="MBR8463860.1"/>
    <property type="molecule type" value="Genomic_DNA"/>
</dbReference>
<dbReference type="RefSeq" id="WP_212141894.1">
    <property type="nucleotide sequence ID" value="NZ_JAGSSW010000003.1"/>
</dbReference>
<dbReference type="Proteomes" id="UP000682951">
    <property type="component" value="Unassembled WGS sequence"/>
</dbReference>
<comment type="caution">
    <text evidence="1">The sequence shown here is derived from an EMBL/GenBank/DDBJ whole genome shotgun (WGS) entry which is preliminary data.</text>
</comment>
<keyword evidence="2" id="KW-1185">Reference proteome</keyword>
<evidence type="ECO:0000313" key="2">
    <source>
        <dbReference type="Proteomes" id="UP000682951"/>
    </source>
</evidence>
<evidence type="ECO:0000313" key="1">
    <source>
        <dbReference type="EMBL" id="MBR8463860.1"/>
    </source>
</evidence>
<gene>
    <name evidence="1" type="ORF">KDD93_04620</name>
</gene>
<organism evidence="1 2">
    <name type="scientific">Campylobacter anatolicus</name>
    <dbReference type="NCBI Taxonomy" id="2829105"/>
    <lineage>
        <taxon>Bacteria</taxon>
        <taxon>Pseudomonadati</taxon>
        <taxon>Campylobacterota</taxon>
        <taxon>Epsilonproteobacteria</taxon>
        <taxon>Campylobacterales</taxon>
        <taxon>Campylobacteraceae</taxon>
        <taxon>Campylobacter</taxon>
    </lineage>
</organism>
<name>A0ABS5HHY3_9BACT</name>